<keyword evidence="3" id="KW-1185">Reference proteome</keyword>
<comment type="caution">
    <text evidence="2">The sequence shown here is derived from an EMBL/GenBank/DDBJ whole genome shotgun (WGS) entry which is preliminary data.</text>
</comment>
<dbReference type="EMBL" id="JAUIRO010000004">
    <property type="protein sequence ID" value="KAK0717305.1"/>
    <property type="molecule type" value="Genomic_DNA"/>
</dbReference>
<evidence type="ECO:0000313" key="2">
    <source>
        <dbReference type="EMBL" id="KAK0717305.1"/>
    </source>
</evidence>
<feature type="compositionally biased region" description="Basic and acidic residues" evidence="1">
    <location>
        <begin position="182"/>
        <end position="191"/>
    </location>
</feature>
<dbReference type="GeneID" id="85323131"/>
<evidence type="ECO:0000256" key="1">
    <source>
        <dbReference type="SAM" id="MobiDB-lite"/>
    </source>
</evidence>
<feature type="compositionally biased region" description="Acidic residues" evidence="1">
    <location>
        <begin position="166"/>
        <end position="181"/>
    </location>
</feature>
<protein>
    <recommendedName>
        <fullName evidence="4">C2H2-type domain-containing protein</fullName>
    </recommendedName>
</protein>
<dbReference type="RefSeq" id="XP_060296098.1">
    <property type="nucleotide sequence ID" value="XM_060439861.1"/>
</dbReference>
<name>A0AA40DVM9_9PEZI</name>
<evidence type="ECO:0008006" key="4">
    <source>
        <dbReference type="Google" id="ProtNLM"/>
    </source>
</evidence>
<dbReference type="AlphaFoldDB" id="A0AA40DVM9"/>
<accession>A0AA40DVM9</accession>
<sequence length="191" mass="22312">MPKPMKIEDGIPDYDDQQDIELLFQHMQQEHWCVWECRFDACSTRQPLPPTFSSRASFEEHLRVAHPVVARIFHQKPERVDRHSLVDLDKVVGACPACGSGHTVTSELDYARHVGDHLEYIAFTGVFNYQYEFREKPTELFCEKPVKMESKDVSWISIFRGLCRDEDESREEPVNAEEEEEKPVKVKVEDE</sequence>
<gene>
    <name evidence="2" type="ORF">B0T26DRAFT_675632</name>
</gene>
<evidence type="ECO:0000313" key="3">
    <source>
        <dbReference type="Proteomes" id="UP001172101"/>
    </source>
</evidence>
<reference evidence="2" key="1">
    <citation type="submission" date="2023-06" db="EMBL/GenBank/DDBJ databases">
        <title>Genome-scale phylogeny and comparative genomics of the fungal order Sordariales.</title>
        <authorList>
            <consortium name="Lawrence Berkeley National Laboratory"/>
            <person name="Hensen N."/>
            <person name="Bonometti L."/>
            <person name="Westerberg I."/>
            <person name="Brannstrom I.O."/>
            <person name="Guillou S."/>
            <person name="Cros-Aarteil S."/>
            <person name="Calhoun S."/>
            <person name="Haridas S."/>
            <person name="Kuo A."/>
            <person name="Mondo S."/>
            <person name="Pangilinan J."/>
            <person name="Riley R."/>
            <person name="LaButti K."/>
            <person name="Andreopoulos B."/>
            <person name="Lipzen A."/>
            <person name="Chen C."/>
            <person name="Yanf M."/>
            <person name="Daum C."/>
            <person name="Ng V."/>
            <person name="Clum A."/>
            <person name="Steindorff A."/>
            <person name="Ohm R."/>
            <person name="Martin F."/>
            <person name="Silar P."/>
            <person name="Natvig D."/>
            <person name="Lalanne C."/>
            <person name="Gautier V."/>
            <person name="Ament-velasquez S.L."/>
            <person name="Kruys A."/>
            <person name="Hutchinson M.I."/>
            <person name="Powell A.J."/>
            <person name="Barry K."/>
            <person name="Miller A.N."/>
            <person name="Grigoriev I.V."/>
            <person name="Debuchy R."/>
            <person name="Gladieux P."/>
            <person name="Thoren M.H."/>
            <person name="Johannesson H."/>
        </authorList>
    </citation>
    <scope>NUCLEOTIDE SEQUENCE</scope>
    <source>
        <strain evidence="2">SMH2392-1A</strain>
    </source>
</reference>
<feature type="region of interest" description="Disordered" evidence="1">
    <location>
        <begin position="166"/>
        <end position="191"/>
    </location>
</feature>
<proteinExistence type="predicted"/>
<organism evidence="2 3">
    <name type="scientific">Lasiosphaeria miniovina</name>
    <dbReference type="NCBI Taxonomy" id="1954250"/>
    <lineage>
        <taxon>Eukaryota</taxon>
        <taxon>Fungi</taxon>
        <taxon>Dikarya</taxon>
        <taxon>Ascomycota</taxon>
        <taxon>Pezizomycotina</taxon>
        <taxon>Sordariomycetes</taxon>
        <taxon>Sordariomycetidae</taxon>
        <taxon>Sordariales</taxon>
        <taxon>Lasiosphaeriaceae</taxon>
        <taxon>Lasiosphaeria</taxon>
    </lineage>
</organism>
<dbReference type="Proteomes" id="UP001172101">
    <property type="component" value="Unassembled WGS sequence"/>
</dbReference>